<organism evidence="2">
    <name type="scientific">Cuerna arida</name>
    <dbReference type="NCBI Taxonomy" id="1464854"/>
    <lineage>
        <taxon>Eukaryota</taxon>
        <taxon>Metazoa</taxon>
        <taxon>Ecdysozoa</taxon>
        <taxon>Arthropoda</taxon>
        <taxon>Hexapoda</taxon>
        <taxon>Insecta</taxon>
        <taxon>Pterygota</taxon>
        <taxon>Neoptera</taxon>
        <taxon>Paraneoptera</taxon>
        <taxon>Hemiptera</taxon>
        <taxon>Auchenorrhyncha</taxon>
        <taxon>Membracoidea</taxon>
        <taxon>Cicadellidae</taxon>
        <taxon>Cicadellinae</taxon>
        <taxon>Proconiini</taxon>
        <taxon>Cuerna</taxon>
    </lineage>
</organism>
<dbReference type="AlphaFoldDB" id="A0A1B6F8M7"/>
<proteinExistence type="predicted"/>
<feature type="compositionally biased region" description="Polar residues" evidence="1">
    <location>
        <begin position="1"/>
        <end position="18"/>
    </location>
</feature>
<gene>
    <name evidence="2" type="ORF">g.5556</name>
</gene>
<evidence type="ECO:0000256" key="1">
    <source>
        <dbReference type="SAM" id="MobiDB-lite"/>
    </source>
</evidence>
<reference evidence="2" key="1">
    <citation type="submission" date="2015-11" db="EMBL/GenBank/DDBJ databases">
        <title>De novo transcriptome assembly of four potential Pierce s Disease insect vectors from Arizona vineyards.</title>
        <authorList>
            <person name="Tassone E.E."/>
        </authorList>
    </citation>
    <scope>NUCLEOTIDE SEQUENCE</scope>
</reference>
<accession>A0A1B6F8M7</accession>
<name>A0A1B6F8M7_9HEMI</name>
<feature type="region of interest" description="Disordered" evidence="1">
    <location>
        <begin position="1"/>
        <end position="31"/>
    </location>
</feature>
<dbReference type="EMBL" id="GECZ01023325">
    <property type="protein sequence ID" value="JAS46444.1"/>
    <property type="molecule type" value="Transcribed_RNA"/>
</dbReference>
<evidence type="ECO:0000313" key="2">
    <source>
        <dbReference type="EMBL" id="JAS46444.1"/>
    </source>
</evidence>
<protein>
    <submittedName>
        <fullName evidence="2">Uncharacterized protein</fullName>
    </submittedName>
</protein>
<sequence>DDNSSLGTNNNSMGSELSYSGPPEDSPQVSSKLKPLRYTVWGNEYQRILQILLRQRGTKSSSVAIEVSGAGSLDDIVYLDKENRLRVFQVKYSNSASTREVKTSELLSTIWTDIKSKELYLLKYFDSFCAIKENAKFAEMEIEEVTLVTNRELVCSILPMESLVDVDLKNDDLLYFGECKAIKYAINLKHEDFDKKAFKKLEKYLPTKWVKADEIISEFLNKIRVVVNYPDYEDARTRVFKEVFNDDAFKFEKYEILNSCVEYFETKLLMDKEKFITREEWQNVTIEELKEFINILKSTGISELKTRELMREVDDVVFDHEHLNDIIENVRTFLATDEQNVLCFSNAQNVQFSAIKVLRSLEQITKDKEGGAKKFKFMFCTIETLLIANFLVDSFLIGSDLLVITCSSGNFDENTKELAHNLGNGIREQGNKKKMIIIVSNGENCFVNNLKKIVTGIVLRNNCNHSFRDLTSTSQEKILSYEITFQGQQLRLSSLFNHDVKFACDVLDENCLWEIVNKRKNCVINNTETFVSPGYDERYYIKRRFYQNIVDPVVLKKRREQDIFLVTGSLRVDHESVKDVLYENGIDEIQ</sequence>
<feature type="non-terminal residue" evidence="2">
    <location>
        <position position="1"/>
    </location>
</feature>
<feature type="non-terminal residue" evidence="2">
    <location>
        <position position="590"/>
    </location>
</feature>